<dbReference type="InterPro" id="IPR005097">
    <property type="entry name" value="Sacchrp_dh_NADP-bd"/>
</dbReference>
<dbReference type="SUPFAM" id="SSF51735">
    <property type="entry name" value="NAD(P)-binding Rossmann-fold domains"/>
    <property type="match status" value="1"/>
</dbReference>
<dbReference type="InterPro" id="IPR036291">
    <property type="entry name" value="NAD(P)-bd_dom_sf"/>
</dbReference>
<dbReference type="EMBL" id="CDHN01000002">
    <property type="protein sequence ID" value="CEJ89355.1"/>
    <property type="molecule type" value="Genomic_DNA"/>
</dbReference>
<evidence type="ECO:0000259" key="2">
    <source>
        <dbReference type="Pfam" id="PF03435"/>
    </source>
</evidence>
<dbReference type="GO" id="GO:0005886">
    <property type="term" value="C:plasma membrane"/>
    <property type="evidence" value="ECO:0007669"/>
    <property type="project" value="TreeGrafter"/>
</dbReference>
<accession>A0A0A1TG18</accession>
<proteinExistence type="inferred from homology"/>
<organism evidence="3 4">
    <name type="scientific">[Torrubiella] hemipterigena</name>
    <dbReference type="NCBI Taxonomy" id="1531966"/>
    <lineage>
        <taxon>Eukaryota</taxon>
        <taxon>Fungi</taxon>
        <taxon>Dikarya</taxon>
        <taxon>Ascomycota</taxon>
        <taxon>Pezizomycotina</taxon>
        <taxon>Sordariomycetes</taxon>
        <taxon>Hypocreomycetidae</taxon>
        <taxon>Hypocreales</taxon>
        <taxon>Clavicipitaceae</taxon>
        <taxon>Clavicipitaceae incertae sedis</taxon>
        <taxon>'Torrubiella' clade</taxon>
    </lineage>
</organism>
<dbReference type="Pfam" id="PF03435">
    <property type="entry name" value="Sacchrp_dh_NADP"/>
    <property type="match status" value="1"/>
</dbReference>
<dbReference type="PANTHER" id="PTHR12286:SF5">
    <property type="entry name" value="SACCHAROPINE DEHYDROGENASE-LIKE OXIDOREDUCTASE"/>
    <property type="match status" value="1"/>
</dbReference>
<dbReference type="OrthoDB" id="10268090at2759"/>
<dbReference type="GO" id="GO:0005811">
    <property type="term" value="C:lipid droplet"/>
    <property type="evidence" value="ECO:0007669"/>
    <property type="project" value="TreeGrafter"/>
</dbReference>
<dbReference type="AlphaFoldDB" id="A0A0A1TG18"/>
<dbReference type="PANTHER" id="PTHR12286">
    <property type="entry name" value="SACCHAROPINE DEHYDROGENASE-LIKE OXIDOREDUCTASE"/>
    <property type="match status" value="1"/>
</dbReference>
<comment type="similarity">
    <text evidence="1">Belongs to the saccharopine dehydrogenase family.</text>
</comment>
<dbReference type="Gene3D" id="3.40.50.720">
    <property type="entry name" value="NAD(P)-binding Rossmann-like Domain"/>
    <property type="match status" value="1"/>
</dbReference>
<dbReference type="GO" id="GO:0005739">
    <property type="term" value="C:mitochondrion"/>
    <property type="evidence" value="ECO:0007669"/>
    <property type="project" value="TreeGrafter"/>
</dbReference>
<evidence type="ECO:0000313" key="4">
    <source>
        <dbReference type="Proteomes" id="UP000039046"/>
    </source>
</evidence>
<sequence>MAIHKHNRQYDLVVFGATGYTGKLAAEAIAKSLPTDLKWAIAGRSEAKLKAVAETCKALNPDRLQPAIEIADVSDGTRVKALVSKTFVFLAVVGPYCKYGEVAFKACAEAGTHYLDVTGESPWVLSMTQKYEAVAKASGAIMIPQSGLDSVPSDICTWQLATTLREELNVKTKDVVISSHKLKIIPSGGTISTVLSAFGVFSVDELRKGYEPYSQSPIPRNPSLKDPYSGITKALFGCFSVPDLGLLTSSPLGRTDATQVGRSWGLLKTIPSRKDQFYGDNFTWTPGMKARNWLAGVAIHWLQVSTLALLFLLPPLRTLAARFVTQPGEGASKEEAAKCETEYRGTATADSNTKKKAYIRAWYDGDGYTLTAIFLTQAALTVLEDDLELGGGVFTPACLGQSFVDRTEAQGFKTETQIMDH</sequence>
<evidence type="ECO:0000313" key="3">
    <source>
        <dbReference type="EMBL" id="CEJ89355.1"/>
    </source>
</evidence>
<dbReference type="Proteomes" id="UP000039046">
    <property type="component" value="Unassembled WGS sequence"/>
</dbReference>
<dbReference type="GO" id="GO:0009247">
    <property type="term" value="P:glycolipid biosynthetic process"/>
    <property type="evidence" value="ECO:0007669"/>
    <property type="project" value="TreeGrafter"/>
</dbReference>
<gene>
    <name evidence="3" type="ORF">VHEMI05202</name>
</gene>
<reference evidence="3 4" key="1">
    <citation type="journal article" date="2015" name="Genome Announc.">
        <title>Draft Genome Sequence and Gene Annotation of the Entomopathogenic Fungus Verticillium hemipterigenum.</title>
        <authorList>
            <person name="Horn F."/>
            <person name="Habel A."/>
            <person name="Scharf D.H."/>
            <person name="Dworschak J."/>
            <person name="Brakhage A.A."/>
            <person name="Guthke R."/>
            <person name="Hertweck C."/>
            <person name="Linde J."/>
        </authorList>
    </citation>
    <scope>NUCLEOTIDE SEQUENCE [LARGE SCALE GENOMIC DNA]</scope>
</reference>
<keyword evidence="4" id="KW-1185">Reference proteome</keyword>
<feature type="domain" description="Saccharopine dehydrogenase NADP binding" evidence="2">
    <location>
        <begin position="13"/>
        <end position="142"/>
    </location>
</feature>
<name>A0A0A1TG18_9HYPO</name>
<evidence type="ECO:0000256" key="1">
    <source>
        <dbReference type="ARBA" id="ARBA00038048"/>
    </source>
</evidence>
<protein>
    <recommendedName>
        <fullName evidence="2">Saccharopine dehydrogenase NADP binding domain-containing protein</fullName>
    </recommendedName>
</protein>
<dbReference type="InterPro" id="IPR051276">
    <property type="entry name" value="Saccharopine_DH-like_oxidrdct"/>
</dbReference>
<dbReference type="HOGENOM" id="CLU_031002_0_1_1"/>